<organism evidence="1">
    <name type="scientific">gut metagenome</name>
    <dbReference type="NCBI Taxonomy" id="749906"/>
    <lineage>
        <taxon>unclassified sequences</taxon>
        <taxon>metagenomes</taxon>
        <taxon>organismal metagenomes</taxon>
    </lineage>
</organism>
<protein>
    <submittedName>
        <fullName evidence="1">Uncharacterized protein</fullName>
    </submittedName>
</protein>
<reference evidence="1" key="1">
    <citation type="journal article" date="2012" name="PLoS ONE">
        <title>Gene sets for utilization of primary and secondary nutrition supplies in the distal gut of endangered iberian lynx.</title>
        <authorList>
            <person name="Alcaide M."/>
            <person name="Messina E."/>
            <person name="Richter M."/>
            <person name="Bargiela R."/>
            <person name="Peplies J."/>
            <person name="Huws S.A."/>
            <person name="Newbold C.J."/>
            <person name="Golyshin P.N."/>
            <person name="Simon M.A."/>
            <person name="Lopez G."/>
            <person name="Yakimov M.M."/>
            <person name="Ferrer M."/>
        </authorList>
    </citation>
    <scope>NUCLEOTIDE SEQUENCE</scope>
</reference>
<sequence>SKLLKLLTDTPLGGWGLCADN</sequence>
<dbReference type="AlphaFoldDB" id="J9BU82"/>
<evidence type="ECO:0000313" key="1">
    <source>
        <dbReference type="EMBL" id="EJW91100.1"/>
    </source>
</evidence>
<comment type="caution">
    <text evidence="1">The sequence shown here is derived from an EMBL/GenBank/DDBJ whole genome shotgun (WGS) entry which is preliminary data.</text>
</comment>
<proteinExistence type="predicted"/>
<gene>
    <name evidence="1" type="ORF">EVA_20793</name>
</gene>
<feature type="non-terminal residue" evidence="1">
    <location>
        <position position="1"/>
    </location>
</feature>
<name>J9BU82_9ZZZZ</name>
<accession>J9BU82</accession>
<dbReference type="EMBL" id="AMCI01008396">
    <property type="protein sequence ID" value="EJW91100.1"/>
    <property type="molecule type" value="Genomic_DNA"/>
</dbReference>